<dbReference type="AlphaFoldDB" id="A0A2P2P7S7"/>
<reference evidence="2" key="1">
    <citation type="submission" date="2018-02" db="EMBL/GenBank/DDBJ databases">
        <title>Rhizophora mucronata_Transcriptome.</title>
        <authorList>
            <person name="Meera S.P."/>
            <person name="Sreeshan A."/>
            <person name="Augustine A."/>
        </authorList>
    </citation>
    <scope>NUCLEOTIDE SEQUENCE</scope>
    <source>
        <tissue evidence="2">Leaf</tissue>
    </source>
</reference>
<feature type="compositionally biased region" description="Basic and acidic residues" evidence="1">
    <location>
        <begin position="30"/>
        <end position="44"/>
    </location>
</feature>
<evidence type="ECO:0000256" key="1">
    <source>
        <dbReference type="SAM" id="MobiDB-lite"/>
    </source>
</evidence>
<accession>A0A2P2P7S7</accession>
<organism evidence="2">
    <name type="scientific">Rhizophora mucronata</name>
    <name type="common">Asiatic mangrove</name>
    <dbReference type="NCBI Taxonomy" id="61149"/>
    <lineage>
        <taxon>Eukaryota</taxon>
        <taxon>Viridiplantae</taxon>
        <taxon>Streptophyta</taxon>
        <taxon>Embryophyta</taxon>
        <taxon>Tracheophyta</taxon>
        <taxon>Spermatophyta</taxon>
        <taxon>Magnoliopsida</taxon>
        <taxon>eudicotyledons</taxon>
        <taxon>Gunneridae</taxon>
        <taxon>Pentapetalae</taxon>
        <taxon>rosids</taxon>
        <taxon>fabids</taxon>
        <taxon>Malpighiales</taxon>
        <taxon>Rhizophoraceae</taxon>
        <taxon>Rhizophora</taxon>
    </lineage>
</organism>
<dbReference type="EMBL" id="GGEC01070288">
    <property type="protein sequence ID" value="MBX50772.1"/>
    <property type="molecule type" value="Transcribed_RNA"/>
</dbReference>
<proteinExistence type="predicted"/>
<feature type="region of interest" description="Disordered" evidence="1">
    <location>
        <begin position="24"/>
        <end position="44"/>
    </location>
</feature>
<name>A0A2P2P7S7_RHIMU</name>
<sequence>MGSESFRRDVLNLSFALSDRSSLSLLPRLQPRDEPSKTSGEEFG</sequence>
<protein>
    <submittedName>
        <fullName evidence="2">Uncharacterized protein</fullName>
    </submittedName>
</protein>
<evidence type="ECO:0000313" key="2">
    <source>
        <dbReference type="EMBL" id="MBX50772.1"/>
    </source>
</evidence>